<evidence type="ECO:0000313" key="5">
    <source>
        <dbReference type="EMBL" id="OWF41360.1"/>
    </source>
</evidence>
<evidence type="ECO:0000256" key="1">
    <source>
        <dbReference type="ARBA" id="ARBA00022692"/>
    </source>
</evidence>
<feature type="transmembrane region" description="Helical" evidence="4">
    <location>
        <begin position="293"/>
        <end position="313"/>
    </location>
</feature>
<evidence type="ECO:0000313" key="6">
    <source>
        <dbReference type="Proteomes" id="UP000242188"/>
    </source>
</evidence>
<keyword evidence="5" id="KW-0813">Transport</keyword>
<dbReference type="GO" id="GO:0022857">
    <property type="term" value="F:transmembrane transporter activity"/>
    <property type="evidence" value="ECO:0007669"/>
    <property type="project" value="InterPro"/>
</dbReference>
<feature type="transmembrane region" description="Helical" evidence="4">
    <location>
        <begin position="174"/>
        <end position="197"/>
    </location>
</feature>
<keyword evidence="1 4" id="KW-0812">Transmembrane</keyword>
<feature type="transmembrane region" description="Helical" evidence="4">
    <location>
        <begin position="265"/>
        <end position="287"/>
    </location>
</feature>
<protein>
    <submittedName>
        <fullName evidence="5">Sodium-dependent glucose transporter 1A</fullName>
    </submittedName>
</protein>
<dbReference type="InterPro" id="IPR011701">
    <property type="entry name" value="MFS"/>
</dbReference>
<dbReference type="OrthoDB" id="9626824at2759"/>
<feature type="transmembrane region" description="Helical" evidence="4">
    <location>
        <begin position="26"/>
        <end position="45"/>
    </location>
</feature>
<dbReference type="Proteomes" id="UP000242188">
    <property type="component" value="Unassembled WGS sequence"/>
</dbReference>
<dbReference type="EMBL" id="NEDP02005406">
    <property type="protein sequence ID" value="OWF41360.1"/>
    <property type="molecule type" value="Genomic_DNA"/>
</dbReference>
<keyword evidence="6" id="KW-1185">Reference proteome</keyword>
<organism evidence="5 6">
    <name type="scientific">Mizuhopecten yessoensis</name>
    <name type="common">Japanese scallop</name>
    <name type="synonym">Patinopecten yessoensis</name>
    <dbReference type="NCBI Taxonomy" id="6573"/>
    <lineage>
        <taxon>Eukaryota</taxon>
        <taxon>Metazoa</taxon>
        <taxon>Spiralia</taxon>
        <taxon>Lophotrochozoa</taxon>
        <taxon>Mollusca</taxon>
        <taxon>Bivalvia</taxon>
        <taxon>Autobranchia</taxon>
        <taxon>Pteriomorphia</taxon>
        <taxon>Pectinida</taxon>
        <taxon>Pectinoidea</taxon>
        <taxon>Pectinidae</taxon>
        <taxon>Mizuhopecten</taxon>
    </lineage>
</organism>
<feature type="transmembrane region" description="Helical" evidence="4">
    <location>
        <begin position="383"/>
        <end position="405"/>
    </location>
</feature>
<keyword evidence="2 4" id="KW-1133">Transmembrane helix</keyword>
<evidence type="ECO:0000256" key="2">
    <source>
        <dbReference type="ARBA" id="ARBA00022989"/>
    </source>
</evidence>
<keyword evidence="3 4" id="KW-0472">Membrane</keyword>
<comment type="caution">
    <text evidence="5">The sequence shown here is derived from an EMBL/GenBank/DDBJ whole genome shotgun (WGS) entry which is preliminary data.</text>
</comment>
<dbReference type="AlphaFoldDB" id="A0A210PXZ2"/>
<dbReference type="InterPro" id="IPR036259">
    <property type="entry name" value="MFS_trans_sf"/>
</dbReference>
<evidence type="ECO:0000256" key="4">
    <source>
        <dbReference type="SAM" id="Phobius"/>
    </source>
</evidence>
<accession>A0A210PXZ2</accession>
<dbReference type="PANTHER" id="PTHR23121">
    <property type="entry name" value="SODIUM-DEPENDENT GLUCOSE TRANSPORTER 1"/>
    <property type="match status" value="1"/>
</dbReference>
<dbReference type="Pfam" id="PF07690">
    <property type="entry name" value="MFS_1"/>
    <property type="match status" value="1"/>
</dbReference>
<feature type="transmembrane region" description="Helical" evidence="4">
    <location>
        <begin position="89"/>
        <end position="109"/>
    </location>
</feature>
<sequence length="422" mass="47149">MTFLSVGFVVGSFMYGVVCNHVDKYIVQFLALTLAAIVLAAIPWCRIHVAMVTGHAIVGFCNGIIDSVVNAEMLAVWGNGGRSFMQAMYFSDSIGGVISPIVTAQFLSFRKLYQHNMPDHSTANDGNNATLITMPTTDLYIEHTNTLNKSGTFLFNVTERDLHMPISFYHSSQLYIAYIISACVCIFVAMAFLLMFFTFNRDIYSDRAVTEMTSSKNISKYRKIIILINMGLMACIYTAIEESFSGFLPAFCISQLNWSMSNASYVLSVFYSCIGLGRLVGVFWASYLNPKNILGVLCLLISVTLTIILWCGLHHSDIGIWLSVAFIGFFFAVILPTVFTWTEEDFFPVTGHISSYLNIAANCGATINPVVIGTLMENCSPMWFTYIFLIESFVLLMTYVIGILLSRHNRANQNENAYQEMK</sequence>
<evidence type="ECO:0000256" key="3">
    <source>
        <dbReference type="ARBA" id="ARBA00023136"/>
    </source>
</evidence>
<dbReference type="SUPFAM" id="SSF103473">
    <property type="entry name" value="MFS general substrate transporter"/>
    <property type="match status" value="1"/>
</dbReference>
<feature type="transmembrane region" description="Helical" evidence="4">
    <location>
        <begin position="320"/>
        <end position="339"/>
    </location>
</feature>
<dbReference type="Gene3D" id="1.20.1250.20">
    <property type="entry name" value="MFS general substrate transporter like domains"/>
    <property type="match status" value="1"/>
</dbReference>
<reference evidence="5 6" key="1">
    <citation type="journal article" date="2017" name="Nat. Ecol. Evol.">
        <title>Scallop genome provides insights into evolution of bilaterian karyotype and development.</title>
        <authorList>
            <person name="Wang S."/>
            <person name="Zhang J."/>
            <person name="Jiao W."/>
            <person name="Li J."/>
            <person name="Xun X."/>
            <person name="Sun Y."/>
            <person name="Guo X."/>
            <person name="Huan P."/>
            <person name="Dong B."/>
            <person name="Zhang L."/>
            <person name="Hu X."/>
            <person name="Sun X."/>
            <person name="Wang J."/>
            <person name="Zhao C."/>
            <person name="Wang Y."/>
            <person name="Wang D."/>
            <person name="Huang X."/>
            <person name="Wang R."/>
            <person name="Lv J."/>
            <person name="Li Y."/>
            <person name="Zhang Z."/>
            <person name="Liu B."/>
            <person name="Lu W."/>
            <person name="Hui Y."/>
            <person name="Liang J."/>
            <person name="Zhou Z."/>
            <person name="Hou R."/>
            <person name="Li X."/>
            <person name="Liu Y."/>
            <person name="Li H."/>
            <person name="Ning X."/>
            <person name="Lin Y."/>
            <person name="Zhao L."/>
            <person name="Xing Q."/>
            <person name="Dou J."/>
            <person name="Li Y."/>
            <person name="Mao J."/>
            <person name="Guo H."/>
            <person name="Dou H."/>
            <person name="Li T."/>
            <person name="Mu C."/>
            <person name="Jiang W."/>
            <person name="Fu Q."/>
            <person name="Fu X."/>
            <person name="Miao Y."/>
            <person name="Liu J."/>
            <person name="Yu Q."/>
            <person name="Li R."/>
            <person name="Liao H."/>
            <person name="Li X."/>
            <person name="Kong Y."/>
            <person name="Jiang Z."/>
            <person name="Chourrout D."/>
            <person name="Li R."/>
            <person name="Bao Z."/>
        </authorList>
    </citation>
    <scope>NUCLEOTIDE SEQUENCE [LARGE SCALE GENOMIC DNA]</scope>
    <source>
        <strain evidence="5 6">PY_sf001</strain>
    </source>
</reference>
<name>A0A210PXZ2_MIZYE</name>
<gene>
    <name evidence="5" type="ORF">KP79_PYT23139</name>
</gene>
<feature type="transmembrane region" description="Helical" evidence="4">
    <location>
        <begin position="224"/>
        <end position="253"/>
    </location>
</feature>
<dbReference type="PANTHER" id="PTHR23121:SF9">
    <property type="entry name" value="SODIUM-DEPENDENT GLUCOSE TRANSPORTER 1"/>
    <property type="match status" value="1"/>
</dbReference>
<keyword evidence="5" id="KW-0762">Sugar transport</keyword>
<proteinExistence type="predicted"/>